<dbReference type="SUPFAM" id="SSF52540">
    <property type="entry name" value="P-loop containing nucleoside triphosphate hydrolases"/>
    <property type="match status" value="1"/>
</dbReference>
<sequence>MTIVAFEGASYGGKSSTIKRLRGMRGIGPHAFVSACYVDHIDRREDIPPARTGSAAEQVAAFEKFMQIEAARVAAVSESTADLIILDRSVDTLLAHAYALDKLYGYDVQARLRACLATMPHLKPDHTIFLDVPPETLHLRRKVIGHAAAESEYFLHNPAFLEHARSYFTTPTSGAEPVSRQVTLLPADTTPTDVAEVARALILHWTK</sequence>
<evidence type="ECO:0008006" key="3">
    <source>
        <dbReference type="Google" id="ProtNLM"/>
    </source>
</evidence>
<reference evidence="2" key="1">
    <citation type="submission" date="2023-07" db="EMBL/GenBank/DDBJ databases">
        <title>Whole genome shotgun sequence of Streptomyces nojiriensis NBRC 13794.</title>
        <authorList>
            <person name="Komaki H."/>
            <person name="Tamura T."/>
        </authorList>
    </citation>
    <scope>NUCLEOTIDE SEQUENCE [LARGE SCALE GENOMIC DNA]</scope>
    <source>
        <strain evidence="2">NBRC 13794</strain>
    </source>
</reference>
<dbReference type="InterPro" id="IPR027417">
    <property type="entry name" value="P-loop_NTPase"/>
</dbReference>
<dbReference type="GeneID" id="95587618"/>
<keyword evidence="2" id="KW-1185">Reference proteome</keyword>
<dbReference type="Proteomes" id="UP000613974">
    <property type="component" value="Unassembled WGS sequence"/>
</dbReference>
<comment type="caution">
    <text evidence="1">The sequence shown here is derived from an EMBL/GenBank/DDBJ whole genome shotgun (WGS) entry which is preliminary data.</text>
</comment>
<name>A0ABQ3SMX9_9ACTN</name>
<proteinExistence type="predicted"/>
<organism evidence="1 2">
    <name type="scientific">Streptomyces nojiriensis</name>
    <dbReference type="NCBI Taxonomy" id="66374"/>
    <lineage>
        <taxon>Bacteria</taxon>
        <taxon>Bacillati</taxon>
        <taxon>Actinomycetota</taxon>
        <taxon>Actinomycetes</taxon>
        <taxon>Kitasatosporales</taxon>
        <taxon>Streptomycetaceae</taxon>
        <taxon>Streptomyces</taxon>
    </lineage>
</organism>
<accession>A0ABQ3SMX9</accession>
<evidence type="ECO:0000313" key="2">
    <source>
        <dbReference type="Proteomes" id="UP000613974"/>
    </source>
</evidence>
<protein>
    <recommendedName>
        <fullName evidence="3">Thymidylate kinase</fullName>
    </recommendedName>
</protein>
<evidence type="ECO:0000313" key="1">
    <source>
        <dbReference type="EMBL" id="GHI69332.1"/>
    </source>
</evidence>
<gene>
    <name evidence="1" type="ORF">Snoj_32500</name>
</gene>
<dbReference type="Gene3D" id="3.40.50.300">
    <property type="entry name" value="P-loop containing nucleotide triphosphate hydrolases"/>
    <property type="match status" value="1"/>
</dbReference>
<dbReference type="EMBL" id="BNEC01000005">
    <property type="protein sequence ID" value="GHI69332.1"/>
    <property type="molecule type" value="Genomic_DNA"/>
</dbReference>
<dbReference type="RefSeq" id="WP_189747221.1">
    <property type="nucleotide sequence ID" value="NZ_BMRL01000025.1"/>
</dbReference>